<keyword evidence="2" id="KW-1185">Reference proteome</keyword>
<dbReference type="Proteomes" id="UP001268683">
    <property type="component" value="Chromosome"/>
</dbReference>
<dbReference type="KEGG" id="tmk:QGN29_12925"/>
<dbReference type="Gene3D" id="1.25.40.10">
    <property type="entry name" value="Tetratricopeptide repeat domain"/>
    <property type="match status" value="1"/>
</dbReference>
<dbReference type="SMART" id="SM00671">
    <property type="entry name" value="SEL1"/>
    <property type="match status" value="1"/>
</dbReference>
<gene>
    <name evidence="1" type="ORF">QGN29_12925</name>
</gene>
<dbReference type="RefSeq" id="WP_310798284.1">
    <property type="nucleotide sequence ID" value="NZ_CP123872.1"/>
</dbReference>
<dbReference type="InterPro" id="IPR011990">
    <property type="entry name" value="TPR-like_helical_dom_sf"/>
</dbReference>
<name>A0AA52EH69_9PROT</name>
<dbReference type="InterPro" id="IPR006597">
    <property type="entry name" value="Sel1-like"/>
</dbReference>
<dbReference type="EMBL" id="CP123872">
    <property type="protein sequence ID" value="WND02449.1"/>
    <property type="molecule type" value="Genomic_DNA"/>
</dbReference>
<dbReference type="AlphaFoldDB" id="A0AA52EH69"/>
<accession>A0AA52EH69</accession>
<protein>
    <submittedName>
        <fullName evidence="1">SEL1-like repeat protein</fullName>
    </submittedName>
</protein>
<evidence type="ECO:0000313" key="2">
    <source>
        <dbReference type="Proteomes" id="UP001268683"/>
    </source>
</evidence>
<proteinExistence type="predicted"/>
<dbReference type="SUPFAM" id="SSF81901">
    <property type="entry name" value="HCP-like"/>
    <property type="match status" value="1"/>
</dbReference>
<organism evidence="1 2">
    <name type="scientific">Temperatibacter marinus</name>
    <dbReference type="NCBI Taxonomy" id="1456591"/>
    <lineage>
        <taxon>Bacteria</taxon>
        <taxon>Pseudomonadati</taxon>
        <taxon>Pseudomonadota</taxon>
        <taxon>Alphaproteobacteria</taxon>
        <taxon>Kordiimonadales</taxon>
        <taxon>Temperatibacteraceae</taxon>
        <taxon>Temperatibacter</taxon>
    </lineage>
</organism>
<evidence type="ECO:0000313" key="1">
    <source>
        <dbReference type="EMBL" id="WND02449.1"/>
    </source>
</evidence>
<reference evidence="1" key="1">
    <citation type="submission" date="2023-04" db="EMBL/GenBank/DDBJ databases">
        <title>Complete genome sequence of Temperatibacter marinus.</title>
        <authorList>
            <person name="Rong J.-C."/>
            <person name="Yi M.-L."/>
            <person name="Zhao Q."/>
        </authorList>
    </citation>
    <scope>NUCLEOTIDE SEQUENCE</scope>
    <source>
        <strain evidence="1">NBRC 110045</strain>
    </source>
</reference>
<dbReference type="Pfam" id="PF08238">
    <property type="entry name" value="Sel1"/>
    <property type="match status" value="1"/>
</dbReference>
<sequence length="91" mass="10332">MGCVDKELEAFVFERLSAARQGQKTALYDLGLLYSAGQGVEKNNIEAYKFFNLAARRGLKRAKVDLHDVSKIMKGTEIKEAKQKCKDWLHL</sequence>